<reference evidence="8" key="1">
    <citation type="submission" date="2014-07" db="EMBL/GenBank/DDBJ databases">
        <title>Methanogenic archaea and the global carbon cycle.</title>
        <authorList>
            <person name="Henriksen J.R."/>
            <person name="Luke J."/>
            <person name="Reinhart S."/>
            <person name="Benedict M.N."/>
            <person name="Youngblut N.D."/>
            <person name="Metcalf M.E."/>
            <person name="Whitaker R.J."/>
            <person name="Metcalf W.W."/>
        </authorList>
    </citation>
    <scope>NUCLEOTIDE SEQUENCE [LARGE SCALE GENOMIC DNA]</scope>
    <source>
        <strain evidence="8">3</strain>
    </source>
</reference>
<keyword evidence="3 6" id="KW-0812">Transmembrane</keyword>
<evidence type="ECO:0000256" key="6">
    <source>
        <dbReference type="SAM" id="Phobius"/>
    </source>
</evidence>
<dbReference type="KEGG" id="mbak:MSBR3_0729"/>
<evidence type="ECO:0000256" key="5">
    <source>
        <dbReference type="ARBA" id="ARBA00023136"/>
    </source>
</evidence>
<feature type="transmembrane region" description="Helical" evidence="6">
    <location>
        <begin position="139"/>
        <end position="167"/>
    </location>
</feature>
<keyword evidence="4 6" id="KW-1133">Transmembrane helix</keyword>
<feature type="transmembrane region" description="Helical" evidence="6">
    <location>
        <begin position="179"/>
        <end position="204"/>
    </location>
</feature>
<evidence type="ECO:0000256" key="1">
    <source>
        <dbReference type="ARBA" id="ARBA00004141"/>
    </source>
</evidence>
<accession>A0A0E3SK96</accession>
<organism evidence="8 9">
    <name type="scientific">Methanosarcina barkeri 3</name>
    <dbReference type="NCBI Taxonomy" id="1434107"/>
    <lineage>
        <taxon>Archaea</taxon>
        <taxon>Methanobacteriati</taxon>
        <taxon>Methanobacteriota</taxon>
        <taxon>Stenosarchaea group</taxon>
        <taxon>Methanomicrobia</taxon>
        <taxon>Methanosarcinales</taxon>
        <taxon>Methanosarcinaceae</taxon>
        <taxon>Methanosarcina</taxon>
    </lineage>
</organism>
<dbReference type="GO" id="GO:0017004">
    <property type="term" value="P:cytochrome complex assembly"/>
    <property type="evidence" value="ECO:0007669"/>
    <property type="project" value="InterPro"/>
</dbReference>
<proteinExistence type="inferred from homology"/>
<dbReference type="PANTHER" id="PTHR31272:SF9">
    <property type="entry name" value="BLL1027 PROTEIN"/>
    <property type="match status" value="1"/>
</dbReference>
<evidence type="ECO:0000313" key="8">
    <source>
        <dbReference type="EMBL" id="AKB81307.1"/>
    </source>
</evidence>
<dbReference type="InterPro" id="IPR051790">
    <property type="entry name" value="Cytochrome_c-biogenesis_DsbD"/>
</dbReference>
<feature type="transmembrane region" description="Helical" evidence="6">
    <location>
        <begin position="302"/>
        <end position="324"/>
    </location>
</feature>
<feature type="domain" description="Cytochrome C biogenesis protein transmembrane" evidence="7">
    <location>
        <begin position="140"/>
        <end position="355"/>
    </location>
</feature>
<dbReference type="Pfam" id="PF02683">
    <property type="entry name" value="DsbD_TM"/>
    <property type="match status" value="1"/>
</dbReference>
<gene>
    <name evidence="8" type="ORF">MSBR3_0729</name>
</gene>
<dbReference type="STRING" id="1434107.MSBR3_0729"/>
<comment type="similarity">
    <text evidence="2">Belongs to the DsbD family.</text>
</comment>
<evidence type="ECO:0000256" key="2">
    <source>
        <dbReference type="ARBA" id="ARBA00006143"/>
    </source>
</evidence>
<dbReference type="AlphaFoldDB" id="A0A0E3SK96"/>
<dbReference type="Proteomes" id="UP000033066">
    <property type="component" value="Chromosome"/>
</dbReference>
<evidence type="ECO:0000256" key="4">
    <source>
        <dbReference type="ARBA" id="ARBA00022989"/>
    </source>
</evidence>
<feature type="transmembrane region" description="Helical" evidence="6">
    <location>
        <begin position="210"/>
        <end position="233"/>
    </location>
</feature>
<dbReference type="EMBL" id="CP009517">
    <property type="protein sequence ID" value="AKB81307.1"/>
    <property type="molecule type" value="Genomic_DNA"/>
</dbReference>
<sequence>MKAQSGYGLFPSIRTDLKTSKNLNLTRDYVSVGSVCLSFLYKIVMEEYMKKKNERKLFANKGIFLLACIFLLLSPASLVSSAVSGGRTTDCFYGVCINTSRFFLTETQMPSTFLTEDLSLPLTGARDGKNKHFEKISPFLLLVAGILAGFNPCLLAVMAFLASVTLVKHGRRKEMLKITLGFSAGIFTMYMLAGTGILIVVNLLPDIQGSFIEASVLIIFLLGLWHIFDAYWLKKHAKTTFRTPKPLKNFMGKMDQNNLVLLSFLSGSMFSLVKAPCVGAIFLSLLSILATKTDIVRGTLYMGIYNLGLLLPVIVLGLLLAFGLSPNKVTEFRERWRVEIRLTTGIILISVARLMQLGVI</sequence>
<feature type="transmembrane region" description="Helical" evidence="6">
    <location>
        <begin position="259"/>
        <end position="290"/>
    </location>
</feature>
<evidence type="ECO:0000313" key="9">
    <source>
        <dbReference type="Proteomes" id="UP000033066"/>
    </source>
</evidence>
<keyword evidence="5 6" id="KW-0472">Membrane</keyword>
<dbReference type="InterPro" id="IPR003834">
    <property type="entry name" value="Cyt_c_assmbl_TM_dom"/>
</dbReference>
<name>A0A0E3SK96_METBA</name>
<feature type="transmembrane region" description="Helical" evidence="6">
    <location>
        <begin position="57"/>
        <end position="78"/>
    </location>
</feature>
<evidence type="ECO:0000256" key="3">
    <source>
        <dbReference type="ARBA" id="ARBA00022692"/>
    </source>
</evidence>
<dbReference type="PATRIC" id="fig|1434107.4.peg.971"/>
<feature type="transmembrane region" description="Helical" evidence="6">
    <location>
        <begin position="336"/>
        <end position="355"/>
    </location>
</feature>
<dbReference type="PANTHER" id="PTHR31272">
    <property type="entry name" value="CYTOCHROME C-TYPE BIOGENESIS PROTEIN HI_1454-RELATED"/>
    <property type="match status" value="1"/>
</dbReference>
<protein>
    <recommendedName>
        <fullName evidence="7">Cytochrome C biogenesis protein transmembrane domain-containing protein</fullName>
    </recommendedName>
</protein>
<dbReference type="GeneID" id="24788217"/>
<comment type="subcellular location">
    <subcellularLocation>
        <location evidence="1">Membrane</location>
        <topology evidence="1">Multi-pass membrane protein</topology>
    </subcellularLocation>
</comment>
<dbReference type="GO" id="GO:0016020">
    <property type="term" value="C:membrane"/>
    <property type="evidence" value="ECO:0007669"/>
    <property type="project" value="UniProtKB-SubCell"/>
</dbReference>
<keyword evidence="9" id="KW-1185">Reference proteome</keyword>
<evidence type="ECO:0000259" key="7">
    <source>
        <dbReference type="Pfam" id="PF02683"/>
    </source>
</evidence>
<dbReference type="RefSeq" id="WP_230627767.1">
    <property type="nucleotide sequence ID" value="NZ_CP009517.1"/>
</dbReference>
<dbReference type="HOGENOM" id="CLU_046133_2_0_2"/>